<dbReference type="STRING" id="7398.A0A1A9ZWK0"/>
<comment type="subunit">
    <text evidence="9">Component of nuclear RNase P and RNase MRP ribonucleoproteins. RNase P consists of a catalytic RNA moiety and 10 different protein chains; POP1, POP4, POP5, POP7, RPP14, RPP21, RPP25, RPP30, RPP38 and RPP40. Within the RNase P complex, POP1, POP7 and RPP25 form the 'finger' subcomplex, POP5, RPP14, RPP40 and homodimeric RPP30 form the 'palm' subcomplex, and RPP21, POP4 and RPP38 form the 'wrist' subcomplex. All subunits of the RNase P complex interact with the catalytic RNA. Several subunits of RNase P are also part of the RNase MRP complex. RNase MRP consists of a catalytic RNA moiety and about 8 protein subunits; POP1, POP7, RPP25, RPP30, RPP38, RPP40 and possibly also POP4 and POP5.</text>
</comment>
<dbReference type="GO" id="GO:0000172">
    <property type="term" value="C:ribonuclease MRP complex"/>
    <property type="evidence" value="ECO:0007669"/>
    <property type="project" value="InterPro"/>
</dbReference>
<dbReference type="PIRSF" id="PIRSF027081">
    <property type="entry name" value="RNase_P/MRP_p29_subunit"/>
    <property type="match status" value="1"/>
</dbReference>
<dbReference type="GO" id="GO:0005730">
    <property type="term" value="C:nucleolus"/>
    <property type="evidence" value="ECO:0007669"/>
    <property type="project" value="UniProtKB-SubCell"/>
</dbReference>
<keyword evidence="4" id="KW-0963">Cytoplasm</keyword>
<dbReference type="VEuPathDB" id="VectorBase:GPAI027299"/>
<dbReference type="Pfam" id="PF01868">
    <property type="entry name" value="RNase_P-MRP_p29"/>
    <property type="match status" value="1"/>
</dbReference>
<evidence type="ECO:0000256" key="1">
    <source>
        <dbReference type="ARBA" id="ARBA00002435"/>
    </source>
</evidence>
<dbReference type="GO" id="GO:0006364">
    <property type="term" value="P:rRNA processing"/>
    <property type="evidence" value="ECO:0007669"/>
    <property type="project" value="TreeGrafter"/>
</dbReference>
<comment type="similarity">
    <text evidence="2">Belongs to the eukaryotic/archaeal RNase P protein component 1 family.</text>
</comment>
<keyword evidence="7" id="KW-0255">Endonuclease</keyword>
<organism evidence="11 12">
    <name type="scientific">Glossina pallidipes</name>
    <name type="common">Tsetse fly</name>
    <dbReference type="NCBI Taxonomy" id="7398"/>
    <lineage>
        <taxon>Eukaryota</taxon>
        <taxon>Metazoa</taxon>
        <taxon>Ecdysozoa</taxon>
        <taxon>Arthropoda</taxon>
        <taxon>Hexapoda</taxon>
        <taxon>Insecta</taxon>
        <taxon>Pterygota</taxon>
        <taxon>Neoptera</taxon>
        <taxon>Endopterygota</taxon>
        <taxon>Diptera</taxon>
        <taxon>Brachycera</taxon>
        <taxon>Muscomorpha</taxon>
        <taxon>Hippoboscoidea</taxon>
        <taxon>Glossinidae</taxon>
        <taxon>Glossina</taxon>
    </lineage>
</organism>
<evidence type="ECO:0000313" key="12">
    <source>
        <dbReference type="Proteomes" id="UP000092445"/>
    </source>
</evidence>
<comment type="subcellular location">
    <subcellularLocation>
        <location evidence="10">Nucleus</location>
        <location evidence="10">Nucleolus</location>
    </subcellularLocation>
</comment>
<dbReference type="InterPro" id="IPR023534">
    <property type="entry name" value="Rof/RNase_P-like"/>
</dbReference>
<dbReference type="HAMAP" id="MF_00754">
    <property type="entry name" value="RNase_P_1"/>
    <property type="match status" value="1"/>
</dbReference>
<dbReference type="SMART" id="SM00538">
    <property type="entry name" value="POP4"/>
    <property type="match status" value="1"/>
</dbReference>
<evidence type="ECO:0000313" key="11">
    <source>
        <dbReference type="EnsemblMetazoa" id="GPAI027299-PA"/>
    </source>
</evidence>
<keyword evidence="10" id="KW-0539">Nucleus</keyword>
<dbReference type="InterPro" id="IPR036980">
    <property type="entry name" value="RNase_P/MRP_Rpp29_sf"/>
</dbReference>
<comment type="function">
    <text evidence="1 10">Component of ribonuclease P, a ribonucleoprotein complex that generates mature tRNA molecules by cleaving their 5'-ends.</text>
</comment>
<evidence type="ECO:0000256" key="6">
    <source>
        <dbReference type="ARBA" id="ARBA00022722"/>
    </source>
</evidence>
<evidence type="ECO:0000256" key="3">
    <source>
        <dbReference type="ARBA" id="ARBA00016225"/>
    </source>
</evidence>
<evidence type="ECO:0000256" key="2">
    <source>
        <dbReference type="ARBA" id="ARBA00006181"/>
    </source>
</evidence>
<dbReference type="SUPFAM" id="SSF101744">
    <property type="entry name" value="Rof/RNase P subunit-like"/>
    <property type="match status" value="1"/>
</dbReference>
<dbReference type="GO" id="GO:0001682">
    <property type="term" value="P:tRNA 5'-leader removal"/>
    <property type="evidence" value="ECO:0007669"/>
    <property type="project" value="InterPro"/>
</dbReference>
<keyword evidence="12" id="KW-1185">Reference proteome</keyword>
<evidence type="ECO:0000256" key="8">
    <source>
        <dbReference type="ARBA" id="ARBA00022801"/>
    </source>
</evidence>
<dbReference type="InterPro" id="IPR023538">
    <property type="entry name" value="RNP1"/>
</dbReference>
<proteinExistence type="inferred from homology"/>
<evidence type="ECO:0000256" key="5">
    <source>
        <dbReference type="ARBA" id="ARBA00022694"/>
    </source>
</evidence>
<sequence>MLSMDLQVESLKEFLIDVVDPKRRSEVEINPDHITLLHGVKSKKQLSHKKRRSKNSALTRREYAQLGLNTLPTRQIKFKEALPLHHLWKGYMKEHLGLSTGDTIPQVFDPRYDAFSKLIVKTDLHGAKIRVIQSKCPTLVGLAGIVLLDTKNVLKIVGEDDRLRTVPKSVCVFAISFANMELTIFGNYLTTRPAERSVKKIRKVMEPFE</sequence>
<dbReference type="Gene3D" id="2.30.30.210">
    <property type="entry name" value="Ribonuclease P/MRP, subunit p29"/>
    <property type="match status" value="1"/>
</dbReference>
<dbReference type="GO" id="GO:0030677">
    <property type="term" value="C:ribonuclease P complex"/>
    <property type="evidence" value="ECO:0007669"/>
    <property type="project" value="UniProtKB-UniRule"/>
</dbReference>
<dbReference type="GO" id="GO:0016787">
    <property type="term" value="F:hydrolase activity"/>
    <property type="evidence" value="ECO:0007669"/>
    <property type="project" value="UniProtKB-KW"/>
</dbReference>
<dbReference type="PANTHER" id="PTHR13348">
    <property type="entry name" value="RIBONUCLEASE P SUBUNIT P29"/>
    <property type="match status" value="1"/>
</dbReference>
<keyword evidence="6" id="KW-0540">Nuclease</keyword>
<dbReference type="PANTHER" id="PTHR13348:SF0">
    <property type="entry name" value="RIBONUCLEASE P PROTEIN SUBUNIT P29"/>
    <property type="match status" value="1"/>
</dbReference>
<evidence type="ECO:0000256" key="10">
    <source>
        <dbReference type="PIRNR" id="PIRNR027081"/>
    </source>
</evidence>
<dbReference type="Proteomes" id="UP000092445">
    <property type="component" value="Unassembled WGS sequence"/>
</dbReference>
<dbReference type="InterPro" id="IPR002730">
    <property type="entry name" value="Rpp29/RNP1"/>
</dbReference>
<accession>A0A1A9ZWK0</accession>
<name>A0A1A9ZWK0_GLOPL</name>
<keyword evidence="8" id="KW-0378">Hydrolase</keyword>
<evidence type="ECO:0000256" key="7">
    <source>
        <dbReference type="ARBA" id="ARBA00022759"/>
    </source>
</evidence>
<protein>
    <recommendedName>
        <fullName evidence="3 10">Ribonuclease P protein subunit p29</fullName>
    </recommendedName>
</protein>
<dbReference type="AlphaFoldDB" id="A0A1A9ZWK0"/>
<dbReference type="GO" id="GO:0033204">
    <property type="term" value="F:ribonuclease P RNA binding"/>
    <property type="evidence" value="ECO:0007669"/>
    <property type="project" value="InterPro"/>
</dbReference>
<evidence type="ECO:0000256" key="4">
    <source>
        <dbReference type="ARBA" id="ARBA00022490"/>
    </source>
</evidence>
<evidence type="ECO:0000256" key="9">
    <source>
        <dbReference type="ARBA" id="ARBA00046486"/>
    </source>
</evidence>
<dbReference type="GO" id="GO:0004519">
    <property type="term" value="F:endonuclease activity"/>
    <property type="evidence" value="ECO:0007669"/>
    <property type="project" value="UniProtKB-KW"/>
</dbReference>
<keyword evidence="5 10" id="KW-0819">tRNA processing</keyword>
<reference evidence="12" key="1">
    <citation type="submission" date="2014-03" db="EMBL/GenBank/DDBJ databases">
        <authorList>
            <person name="Aksoy S."/>
            <person name="Warren W."/>
            <person name="Wilson R.K."/>
        </authorList>
    </citation>
    <scope>NUCLEOTIDE SEQUENCE [LARGE SCALE GENOMIC DNA]</scope>
    <source>
        <strain evidence="12">IAEA</strain>
    </source>
</reference>
<dbReference type="EnsemblMetazoa" id="GPAI027299-RA">
    <property type="protein sequence ID" value="GPAI027299-PA"/>
    <property type="gene ID" value="GPAI027299"/>
</dbReference>
<reference evidence="11" key="2">
    <citation type="submission" date="2020-05" db="UniProtKB">
        <authorList>
            <consortium name="EnsemblMetazoa"/>
        </authorList>
    </citation>
    <scope>IDENTIFICATION</scope>
    <source>
        <strain evidence="11">IAEA</strain>
    </source>
</reference>
<dbReference type="InterPro" id="IPR016848">
    <property type="entry name" value="RNase_P/MRP_Rpp29-subunit"/>
</dbReference>